<keyword evidence="1" id="KW-0134">Cell wall</keyword>
<sequence length="516" mass="55523">MSKIKKVLAMLLALAMVLGTTLTTFASAGNDGIIGTSDDTGKITVQGIDKEDEANIVVTAYPIAMAQYDKNGNFIGYNNPYNIGDITKPTQKELSDIAAGTLQKGFELTPEADGTTYSKDGLAVGMYLICVTGAEAHVYNVAVASIQYKNENGENIIDEGIVNTVSDANLWVKKSDAPTVDKVIAENDKGNSVNVGDKIPYTVSINPIPNYGGNYPKLNVVDTLSEGLTYNNDLLVKIDDRTLSEGKDYTLVVDKQKITVDFVVDGKYTLNEYVGKEVVISYSATLNEKAKLNEVNNHNDVILNYTKDSKTQGNDGNDKDKTYTYTFDIDGSITGQVSTEGIVTKVGEIEGTTGEKLPLKGAEFTLFKDSACQEVYTNPNFTTGKVTSDEKGQLHITGLGTGIYYLKETFAPDGYSLNTHVFKIEIEATYYEDGKLNTWSVKIDGSAIASFTLNNESIVTNGEGKGKIIGLDIQNTKLSSLPSTGGIGTTIFTIGGCLIMIAAAGLFFASRRKSAK</sequence>
<evidence type="ECO:0000259" key="7">
    <source>
        <dbReference type="Pfam" id="PF00746"/>
    </source>
</evidence>
<dbReference type="RefSeq" id="WP_018593393.1">
    <property type="nucleotide sequence ID" value="NZ_CABLBP010000001.1"/>
</dbReference>
<feature type="domain" description="SpaA-like prealbumin fold" evidence="8">
    <location>
        <begin position="356"/>
        <end position="429"/>
    </location>
</feature>
<proteinExistence type="predicted"/>
<feature type="domain" description="Gram-positive cocci surface proteins LPxTG" evidence="7">
    <location>
        <begin position="474"/>
        <end position="515"/>
    </location>
</feature>
<dbReference type="EMBL" id="CP039126">
    <property type="protein sequence ID" value="QMW76557.1"/>
    <property type="molecule type" value="Genomic_DNA"/>
</dbReference>
<dbReference type="Pfam" id="PF00746">
    <property type="entry name" value="Gram_pos_anchor"/>
    <property type="match status" value="1"/>
</dbReference>
<organism evidence="10 11">
    <name type="scientific">Blautia producta</name>
    <dbReference type="NCBI Taxonomy" id="33035"/>
    <lineage>
        <taxon>Bacteria</taxon>
        <taxon>Bacillati</taxon>
        <taxon>Bacillota</taxon>
        <taxon>Clostridia</taxon>
        <taxon>Lachnospirales</taxon>
        <taxon>Lachnospiraceae</taxon>
        <taxon>Blautia</taxon>
    </lineage>
</organism>
<dbReference type="GeneID" id="75052759"/>
<protein>
    <submittedName>
        <fullName evidence="10">Isopeptide-forming domain-containing fimbrial protein</fullName>
    </submittedName>
</protein>
<dbReference type="InterPro" id="IPR041033">
    <property type="entry name" value="SpaA_PFL_dom_1"/>
</dbReference>
<evidence type="ECO:0000259" key="8">
    <source>
        <dbReference type="Pfam" id="PF17802"/>
    </source>
</evidence>
<gene>
    <name evidence="10" type="ORF">E5259_02520</name>
</gene>
<dbReference type="Gene3D" id="2.60.40.740">
    <property type="match status" value="1"/>
</dbReference>
<dbReference type="Proteomes" id="UP000515789">
    <property type="component" value="Chromosome"/>
</dbReference>
<evidence type="ECO:0000256" key="3">
    <source>
        <dbReference type="ARBA" id="ARBA00022729"/>
    </source>
</evidence>
<dbReference type="Pfam" id="PF20623">
    <property type="entry name" value="Sgo0707_N2"/>
    <property type="match status" value="1"/>
</dbReference>
<evidence type="ECO:0000256" key="2">
    <source>
        <dbReference type="ARBA" id="ARBA00022525"/>
    </source>
</evidence>
<feature type="chain" id="PRO_5028853203" evidence="6">
    <location>
        <begin position="27"/>
        <end position="516"/>
    </location>
</feature>
<keyword evidence="2" id="KW-0964">Secreted</keyword>
<name>A0A7G5MPL4_9FIRM</name>
<evidence type="ECO:0000256" key="4">
    <source>
        <dbReference type="ARBA" id="ARBA00023088"/>
    </source>
</evidence>
<feature type="domain" description="Sgo0707-like N2" evidence="9">
    <location>
        <begin position="193"/>
        <end position="302"/>
    </location>
</feature>
<dbReference type="Pfam" id="PF17802">
    <property type="entry name" value="SpaA"/>
    <property type="match status" value="1"/>
</dbReference>
<dbReference type="NCBIfam" id="TIGR04226">
    <property type="entry name" value="RrgB_K2N_iso_D2"/>
    <property type="match status" value="1"/>
</dbReference>
<feature type="transmembrane region" description="Helical" evidence="5">
    <location>
        <begin position="487"/>
        <end position="509"/>
    </location>
</feature>
<reference evidence="10 11" key="1">
    <citation type="submission" date="2019-04" db="EMBL/GenBank/DDBJ databases">
        <authorList>
            <person name="Schori C."/>
            <person name="Ahrens C."/>
        </authorList>
    </citation>
    <scope>NUCLEOTIDE SEQUENCE [LARGE SCALE GENOMIC DNA]</scope>
    <source>
        <strain evidence="10 11">DSM 2950</strain>
    </source>
</reference>
<dbReference type="SUPFAM" id="SSF49478">
    <property type="entry name" value="Cna protein B-type domain"/>
    <property type="match status" value="1"/>
</dbReference>
<evidence type="ECO:0000256" key="5">
    <source>
        <dbReference type="SAM" id="Phobius"/>
    </source>
</evidence>
<dbReference type="InterPro" id="IPR048052">
    <property type="entry name" value="FM1-like"/>
</dbReference>
<keyword evidence="5" id="KW-0472">Membrane</keyword>
<dbReference type="NCBIfam" id="NF033902">
    <property type="entry name" value="iso_D2_wall_anc"/>
    <property type="match status" value="1"/>
</dbReference>
<evidence type="ECO:0000259" key="9">
    <source>
        <dbReference type="Pfam" id="PF20623"/>
    </source>
</evidence>
<keyword evidence="4" id="KW-0572">Peptidoglycan-anchor</keyword>
<feature type="signal peptide" evidence="6">
    <location>
        <begin position="1"/>
        <end position="26"/>
    </location>
</feature>
<accession>A0A7G5MPL4</accession>
<evidence type="ECO:0000313" key="11">
    <source>
        <dbReference type="Proteomes" id="UP000515789"/>
    </source>
</evidence>
<evidence type="ECO:0000256" key="1">
    <source>
        <dbReference type="ARBA" id="ARBA00022512"/>
    </source>
</evidence>
<dbReference type="InterPro" id="IPR026466">
    <property type="entry name" value="Fim_isopep_form_D2_dom"/>
</dbReference>
<keyword evidence="3 6" id="KW-0732">Signal</keyword>
<dbReference type="AlphaFoldDB" id="A0A7G5MPL4"/>
<dbReference type="InterPro" id="IPR013783">
    <property type="entry name" value="Ig-like_fold"/>
</dbReference>
<dbReference type="InterPro" id="IPR019931">
    <property type="entry name" value="LPXTG_anchor"/>
</dbReference>
<evidence type="ECO:0000256" key="6">
    <source>
        <dbReference type="SAM" id="SignalP"/>
    </source>
</evidence>
<dbReference type="InterPro" id="IPR046473">
    <property type="entry name" value="Sgo0707-like_N2"/>
</dbReference>
<dbReference type="NCBIfam" id="TIGR01167">
    <property type="entry name" value="LPXTG_anchor"/>
    <property type="match status" value="1"/>
</dbReference>
<keyword evidence="5" id="KW-0812">Transmembrane</keyword>
<dbReference type="Gene3D" id="2.60.40.10">
    <property type="entry name" value="Immunoglobulins"/>
    <property type="match status" value="1"/>
</dbReference>
<keyword evidence="5" id="KW-1133">Transmembrane helix</keyword>
<evidence type="ECO:0000313" key="10">
    <source>
        <dbReference type="EMBL" id="QMW76557.1"/>
    </source>
</evidence>